<feature type="transmembrane region" description="Helical" evidence="1">
    <location>
        <begin position="302"/>
        <end position="324"/>
    </location>
</feature>
<keyword evidence="1" id="KW-0812">Transmembrane</keyword>
<accession>A0A9P8RKL2</accession>
<evidence type="ECO:0000313" key="2">
    <source>
        <dbReference type="EMBL" id="KAH6647780.1"/>
    </source>
</evidence>
<evidence type="ECO:0000313" key="3">
    <source>
        <dbReference type="Proteomes" id="UP000758603"/>
    </source>
</evidence>
<sequence length="429" mass="45626">MTTIISVVSTTIVASPSSQVTWVLPITGSFGRWSSHSPWGPIITSGAGPSTSQGEEVTSQASANGEQTIPAGASATTFAVAIETTVSKDGSAVVVTITSTSTRTLDASTTLPLTTTFFPPSFCSGRYYTNIYTQTPEISSGGYDRLYGTCWPFLTNTLSPGMCAGFMTSVSVLLHEGVYTDICCQSGFLWDFRGCSSLVSLATDVLVAPAVTSADTLTRVSSVVATHMAIAMIWRTEDLSLFPDDVSSRRRALQAQASSVMSNYNNEGSYTNVTGALSANATGTTSTNAAGAPSGVSLEARIGIGVGLTVGMLLLMIAVTAWVWKVRRRRRTVLWAPDGNAQELDASSSIWKRYLGGKWRAEMHPERQTAELPAHDKPAELDHNRQSMTHSPVELPGSNQWHEITIGTAGAGERDDHEGLAQVKMPIVT</sequence>
<organism evidence="2 3">
    <name type="scientific">Truncatella angustata</name>
    <dbReference type="NCBI Taxonomy" id="152316"/>
    <lineage>
        <taxon>Eukaryota</taxon>
        <taxon>Fungi</taxon>
        <taxon>Dikarya</taxon>
        <taxon>Ascomycota</taxon>
        <taxon>Pezizomycotina</taxon>
        <taxon>Sordariomycetes</taxon>
        <taxon>Xylariomycetidae</taxon>
        <taxon>Amphisphaeriales</taxon>
        <taxon>Sporocadaceae</taxon>
        <taxon>Truncatella</taxon>
    </lineage>
</organism>
<protein>
    <submittedName>
        <fullName evidence="2">Uncharacterized protein</fullName>
    </submittedName>
</protein>
<keyword evidence="1" id="KW-1133">Transmembrane helix</keyword>
<keyword evidence="1" id="KW-0472">Membrane</keyword>
<dbReference type="Proteomes" id="UP000758603">
    <property type="component" value="Unassembled WGS sequence"/>
</dbReference>
<dbReference type="OrthoDB" id="4770059at2759"/>
<reference evidence="2" key="1">
    <citation type="journal article" date="2021" name="Nat. Commun.">
        <title>Genetic determinants of endophytism in the Arabidopsis root mycobiome.</title>
        <authorList>
            <person name="Mesny F."/>
            <person name="Miyauchi S."/>
            <person name="Thiergart T."/>
            <person name="Pickel B."/>
            <person name="Atanasova L."/>
            <person name="Karlsson M."/>
            <person name="Huettel B."/>
            <person name="Barry K.W."/>
            <person name="Haridas S."/>
            <person name="Chen C."/>
            <person name="Bauer D."/>
            <person name="Andreopoulos W."/>
            <person name="Pangilinan J."/>
            <person name="LaButti K."/>
            <person name="Riley R."/>
            <person name="Lipzen A."/>
            <person name="Clum A."/>
            <person name="Drula E."/>
            <person name="Henrissat B."/>
            <person name="Kohler A."/>
            <person name="Grigoriev I.V."/>
            <person name="Martin F.M."/>
            <person name="Hacquard S."/>
        </authorList>
    </citation>
    <scope>NUCLEOTIDE SEQUENCE</scope>
    <source>
        <strain evidence="2">MPI-SDFR-AT-0073</strain>
    </source>
</reference>
<dbReference type="RefSeq" id="XP_045954292.1">
    <property type="nucleotide sequence ID" value="XM_046108020.1"/>
</dbReference>
<gene>
    <name evidence="2" type="ORF">BKA67DRAFT_662540</name>
</gene>
<dbReference type="GeneID" id="70136911"/>
<name>A0A9P8RKL2_9PEZI</name>
<keyword evidence="3" id="KW-1185">Reference proteome</keyword>
<dbReference type="EMBL" id="JAGPXC010000008">
    <property type="protein sequence ID" value="KAH6647780.1"/>
    <property type="molecule type" value="Genomic_DNA"/>
</dbReference>
<comment type="caution">
    <text evidence="2">The sequence shown here is derived from an EMBL/GenBank/DDBJ whole genome shotgun (WGS) entry which is preliminary data.</text>
</comment>
<proteinExistence type="predicted"/>
<dbReference type="AlphaFoldDB" id="A0A9P8RKL2"/>
<evidence type="ECO:0000256" key="1">
    <source>
        <dbReference type="SAM" id="Phobius"/>
    </source>
</evidence>